<dbReference type="PATRIC" id="fig|294.125.peg.2644"/>
<proteinExistence type="predicted"/>
<comment type="caution">
    <text evidence="2">The sequence shown here is derived from an EMBL/GenBank/DDBJ whole genome shotgun (WGS) entry which is preliminary data.</text>
</comment>
<feature type="region of interest" description="Disordered" evidence="1">
    <location>
        <begin position="1"/>
        <end position="20"/>
    </location>
</feature>
<sequence>MARQEINLGTTPTGIGGDTTRSTGIKINAMTQELYSRVDALGTAATGTLTTNPDDHTPGRVVRVGDFGVGAYNPLAQADIDTIRKPGTYYSISGLHTPTGQNGWLTVNEAGAGYTMQEYFVVNDASKWIRVEVVGVWQPWQKVLTDGPGLASTQQRLGLKSRAFQADGERLLGQNTTEAGKANGSLVSSLTIHTAIRYTESESPLIRCVGCINGYTSPFTLDLSWYYYQGSFSSGVALLNAASPAIGNLQGGPSLKVRVYRRPETGLMSIYIGFPGVVYLPRFAMYSIQTGALEVPAAFASNWLTEVDIAPPTSDMNVGVLNVITTLNTANCARQADGSIKAI</sequence>
<protein>
    <submittedName>
        <fullName evidence="2">Uncharacterized protein</fullName>
    </submittedName>
</protein>
<evidence type="ECO:0000256" key="1">
    <source>
        <dbReference type="SAM" id="MobiDB-lite"/>
    </source>
</evidence>
<gene>
    <name evidence="2" type="ORF">PFLU3_25760</name>
</gene>
<dbReference type="Proteomes" id="UP000032210">
    <property type="component" value="Unassembled WGS sequence"/>
</dbReference>
<evidence type="ECO:0000313" key="3">
    <source>
        <dbReference type="Proteomes" id="UP000032210"/>
    </source>
</evidence>
<organism evidence="2 3">
    <name type="scientific">Pseudomonas fluorescens</name>
    <dbReference type="NCBI Taxonomy" id="294"/>
    <lineage>
        <taxon>Bacteria</taxon>
        <taxon>Pseudomonadati</taxon>
        <taxon>Pseudomonadota</taxon>
        <taxon>Gammaproteobacteria</taxon>
        <taxon>Pseudomonadales</taxon>
        <taxon>Pseudomonadaceae</taxon>
        <taxon>Pseudomonas</taxon>
    </lineage>
</organism>
<dbReference type="RefSeq" id="WP_043048879.1">
    <property type="nucleotide sequence ID" value="NZ_JXCQ01000018.1"/>
</dbReference>
<accession>A0A0D0TIX6</accession>
<evidence type="ECO:0000313" key="2">
    <source>
        <dbReference type="EMBL" id="KIR22024.1"/>
    </source>
</evidence>
<reference evidence="2 3" key="1">
    <citation type="submission" date="2015-01" db="EMBL/GenBank/DDBJ databases">
        <title>Genome sequence of the beneficial rhizobacterium Pseudomonas fluorescens 2-79.</title>
        <authorList>
            <person name="Thuermer A."/>
            <person name="Daniel R."/>
        </authorList>
    </citation>
    <scope>NUCLEOTIDE SEQUENCE [LARGE SCALE GENOMIC DNA]</scope>
    <source>
        <strain evidence="2 3">2-79</strain>
    </source>
</reference>
<name>A0A0D0TIX6_PSEFL</name>
<dbReference type="EMBL" id="JXCQ01000018">
    <property type="protein sequence ID" value="KIR22024.1"/>
    <property type="molecule type" value="Genomic_DNA"/>
</dbReference>
<dbReference type="AlphaFoldDB" id="A0A0D0TIX6"/>
<dbReference type="CDD" id="cd19958">
    <property type="entry name" value="pyocin_knob"/>
    <property type="match status" value="1"/>
</dbReference>